<dbReference type="InterPro" id="IPR023299">
    <property type="entry name" value="ATPase_P-typ_cyto_dom_N"/>
</dbReference>
<evidence type="ECO:0000256" key="10">
    <source>
        <dbReference type="ARBA" id="ARBA00023136"/>
    </source>
</evidence>
<dbReference type="PANTHER" id="PTHR43294">
    <property type="entry name" value="SODIUM/POTASSIUM-TRANSPORTING ATPASE SUBUNIT ALPHA"/>
    <property type="match status" value="1"/>
</dbReference>
<dbReference type="SFLD" id="SFLDF00027">
    <property type="entry name" value="p-type_atpase"/>
    <property type="match status" value="1"/>
</dbReference>
<evidence type="ECO:0000256" key="3">
    <source>
        <dbReference type="ARBA" id="ARBA00022475"/>
    </source>
</evidence>
<evidence type="ECO:0000313" key="13">
    <source>
        <dbReference type="EMBL" id="NDJ19417.1"/>
    </source>
</evidence>
<dbReference type="InterPro" id="IPR006068">
    <property type="entry name" value="ATPase_P-typ_cation-transptr_C"/>
</dbReference>
<comment type="similarity">
    <text evidence="2">Belongs to the cation transport ATPase (P-type) (TC 3.A.3) family. Type IIA subfamily.</text>
</comment>
<dbReference type="GO" id="GO:0030007">
    <property type="term" value="P:intracellular potassium ion homeostasis"/>
    <property type="evidence" value="ECO:0007669"/>
    <property type="project" value="TreeGrafter"/>
</dbReference>
<dbReference type="Gene3D" id="1.20.1110.10">
    <property type="entry name" value="Calcium-transporting ATPase, transmembrane domain"/>
    <property type="match status" value="1"/>
</dbReference>
<feature type="transmembrane region" description="Helical" evidence="11">
    <location>
        <begin position="63"/>
        <end position="81"/>
    </location>
</feature>
<dbReference type="PROSITE" id="PS00154">
    <property type="entry name" value="ATPASE_E1_E2"/>
    <property type="match status" value="1"/>
</dbReference>
<dbReference type="InterPro" id="IPR044492">
    <property type="entry name" value="P_typ_ATPase_HD_dom"/>
</dbReference>
<dbReference type="NCBIfam" id="TIGR01494">
    <property type="entry name" value="ATPase_P-type"/>
    <property type="match status" value="3"/>
</dbReference>
<dbReference type="InterPro" id="IPR059000">
    <property type="entry name" value="ATPase_P-type_domA"/>
</dbReference>
<evidence type="ECO:0000256" key="1">
    <source>
        <dbReference type="ARBA" id="ARBA00004651"/>
    </source>
</evidence>
<evidence type="ECO:0000256" key="7">
    <source>
        <dbReference type="ARBA" id="ARBA00022840"/>
    </source>
</evidence>
<dbReference type="SFLD" id="SFLDS00003">
    <property type="entry name" value="Haloacid_Dehalogenase"/>
    <property type="match status" value="1"/>
</dbReference>
<dbReference type="InterPro" id="IPR004014">
    <property type="entry name" value="ATPase_P-typ_cation-transptr_N"/>
</dbReference>
<comment type="subcellular location">
    <subcellularLocation>
        <location evidence="1">Cell membrane</location>
        <topology evidence="1">Multi-pass membrane protein</topology>
    </subcellularLocation>
</comment>
<keyword evidence="6" id="KW-0547">Nucleotide-binding</keyword>
<keyword evidence="4 11" id="KW-0812">Transmembrane</keyword>
<evidence type="ECO:0000256" key="5">
    <source>
        <dbReference type="ARBA" id="ARBA00022723"/>
    </source>
</evidence>
<keyword evidence="5" id="KW-0479">Metal-binding</keyword>
<dbReference type="PRINTS" id="PR00120">
    <property type="entry name" value="HATPASE"/>
</dbReference>
<dbReference type="FunFam" id="3.40.50.1000:FF:000001">
    <property type="entry name" value="Phospholipid-transporting ATPase IC"/>
    <property type="match status" value="1"/>
</dbReference>
<keyword evidence="9 11" id="KW-1133">Transmembrane helix</keyword>
<dbReference type="RefSeq" id="WP_162424946.1">
    <property type="nucleotide sequence ID" value="NZ_WVIE01000030.1"/>
</dbReference>
<dbReference type="GO" id="GO:0005391">
    <property type="term" value="F:P-type sodium:potassium-exchanging transporter activity"/>
    <property type="evidence" value="ECO:0007669"/>
    <property type="project" value="TreeGrafter"/>
</dbReference>
<keyword evidence="10 11" id="KW-0472">Membrane</keyword>
<dbReference type="SFLD" id="SFLDG00002">
    <property type="entry name" value="C1.7:_P-type_atpase_like"/>
    <property type="match status" value="1"/>
</dbReference>
<dbReference type="SUPFAM" id="SSF56784">
    <property type="entry name" value="HAD-like"/>
    <property type="match status" value="1"/>
</dbReference>
<dbReference type="Gene3D" id="2.70.150.10">
    <property type="entry name" value="Calcium-transporting ATPase, cytoplasmic transduction domain A"/>
    <property type="match status" value="1"/>
</dbReference>
<dbReference type="GO" id="GO:0005524">
    <property type="term" value="F:ATP binding"/>
    <property type="evidence" value="ECO:0007669"/>
    <property type="project" value="UniProtKB-KW"/>
</dbReference>
<dbReference type="PANTHER" id="PTHR43294:SF20">
    <property type="entry name" value="P-TYPE ATPASE"/>
    <property type="match status" value="1"/>
</dbReference>
<feature type="transmembrane region" description="Helical" evidence="11">
    <location>
        <begin position="87"/>
        <end position="107"/>
    </location>
</feature>
<dbReference type="Pfam" id="PF00690">
    <property type="entry name" value="Cation_ATPase_N"/>
    <property type="match status" value="1"/>
</dbReference>
<dbReference type="SMART" id="SM00831">
    <property type="entry name" value="Cation_ATPase_N"/>
    <property type="match status" value="1"/>
</dbReference>
<dbReference type="Proteomes" id="UP000646053">
    <property type="component" value="Unassembled WGS sequence"/>
</dbReference>
<feature type="transmembrane region" description="Helical" evidence="11">
    <location>
        <begin position="905"/>
        <end position="925"/>
    </location>
</feature>
<evidence type="ECO:0000256" key="9">
    <source>
        <dbReference type="ARBA" id="ARBA00022989"/>
    </source>
</evidence>
<dbReference type="SUPFAM" id="SSF81653">
    <property type="entry name" value="Calcium ATPase, transduction domain A"/>
    <property type="match status" value="1"/>
</dbReference>
<dbReference type="InterPro" id="IPR018303">
    <property type="entry name" value="ATPase_P-typ_P_site"/>
</dbReference>
<gene>
    <name evidence="13" type="ORF">GS601_19355</name>
</gene>
<dbReference type="GO" id="GO:1990573">
    <property type="term" value="P:potassium ion import across plasma membrane"/>
    <property type="evidence" value="ECO:0007669"/>
    <property type="project" value="TreeGrafter"/>
</dbReference>
<dbReference type="InterPro" id="IPR008250">
    <property type="entry name" value="ATPase_P-typ_transduc_dom_A_sf"/>
</dbReference>
<evidence type="ECO:0000256" key="8">
    <source>
        <dbReference type="ARBA" id="ARBA00022967"/>
    </source>
</evidence>
<dbReference type="AlphaFoldDB" id="A0A8J7Z3Q4"/>
<organism evidence="13 14">
    <name type="scientific">Myxacorys almedinensis A</name>
    <dbReference type="NCBI Taxonomy" id="2690445"/>
    <lineage>
        <taxon>Bacteria</taxon>
        <taxon>Bacillati</taxon>
        <taxon>Cyanobacteriota</taxon>
        <taxon>Cyanophyceae</taxon>
        <taxon>Leptolyngbyales</taxon>
        <taxon>Leptolyngbyaceae</taxon>
        <taxon>Myxacorys</taxon>
        <taxon>Myxacorys almedinensis</taxon>
    </lineage>
</organism>
<proteinExistence type="inferred from homology"/>
<dbReference type="GO" id="GO:0036376">
    <property type="term" value="P:sodium ion export across plasma membrane"/>
    <property type="evidence" value="ECO:0007669"/>
    <property type="project" value="TreeGrafter"/>
</dbReference>
<keyword evidence="8" id="KW-1278">Translocase</keyword>
<dbReference type="GO" id="GO:0006883">
    <property type="term" value="P:intracellular sodium ion homeostasis"/>
    <property type="evidence" value="ECO:0007669"/>
    <property type="project" value="TreeGrafter"/>
</dbReference>
<reference evidence="13" key="1">
    <citation type="submission" date="2019-12" db="EMBL/GenBank/DDBJ databases">
        <title>High-Quality draft genome sequences of three cyanobacteria isolated from the limestone walls of the Old Cathedral of Coimbra.</title>
        <authorList>
            <person name="Tiago I."/>
            <person name="Soares F."/>
            <person name="Portugal A."/>
        </authorList>
    </citation>
    <scope>NUCLEOTIDE SEQUENCE</scope>
    <source>
        <strain evidence="13">A</strain>
    </source>
</reference>
<keyword evidence="14" id="KW-1185">Reference proteome</keyword>
<dbReference type="SUPFAM" id="SSF81665">
    <property type="entry name" value="Calcium ATPase, transmembrane domain M"/>
    <property type="match status" value="1"/>
</dbReference>
<keyword evidence="3" id="KW-1003">Cell membrane</keyword>
<dbReference type="PRINTS" id="PR00119">
    <property type="entry name" value="CATATPASE"/>
</dbReference>
<feature type="transmembrane region" description="Helical" evidence="11">
    <location>
        <begin position="754"/>
        <end position="775"/>
    </location>
</feature>
<dbReference type="Pfam" id="PF13246">
    <property type="entry name" value="Cation_ATPase"/>
    <property type="match status" value="1"/>
</dbReference>
<evidence type="ECO:0000259" key="12">
    <source>
        <dbReference type="SMART" id="SM00831"/>
    </source>
</evidence>
<dbReference type="Pfam" id="PF00689">
    <property type="entry name" value="Cation_ATPase_C"/>
    <property type="match status" value="1"/>
</dbReference>
<evidence type="ECO:0000256" key="11">
    <source>
        <dbReference type="SAM" id="Phobius"/>
    </source>
</evidence>
<dbReference type="GO" id="GO:1902600">
    <property type="term" value="P:proton transmembrane transport"/>
    <property type="evidence" value="ECO:0007669"/>
    <property type="project" value="TreeGrafter"/>
</dbReference>
<dbReference type="InterPro" id="IPR050510">
    <property type="entry name" value="Cation_transp_ATPase_P-type"/>
</dbReference>
<dbReference type="Gene3D" id="3.40.1110.10">
    <property type="entry name" value="Calcium-transporting ATPase, cytoplasmic domain N"/>
    <property type="match status" value="1"/>
</dbReference>
<feature type="transmembrane region" description="Helical" evidence="11">
    <location>
        <begin position="799"/>
        <end position="818"/>
    </location>
</feature>
<feature type="transmembrane region" description="Helical" evidence="11">
    <location>
        <begin position="284"/>
        <end position="306"/>
    </location>
</feature>
<dbReference type="FunFam" id="2.70.150.10:FF:000016">
    <property type="entry name" value="Calcium-transporting P-type ATPase putative"/>
    <property type="match status" value="1"/>
</dbReference>
<feature type="transmembrane region" description="Helical" evidence="11">
    <location>
        <begin position="830"/>
        <end position="853"/>
    </location>
</feature>
<name>A0A8J7Z3Q4_9CYAN</name>
<feature type="transmembrane region" description="Helical" evidence="11">
    <location>
        <begin position="255"/>
        <end position="272"/>
    </location>
</feature>
<dbReference type="InterPro" id="IPR001757">
    <property type="entry name" value="P_typ_ATPase"/>
</dbReference>
<dbReference type="Pfam" id="PF00122">
    <property type="entry name" value="E1-E2_ATPase"/>
    <property type="match status" value="1"/>
</dbReference>
<dbReference type="InterPro" id="IPR023298">
    <property type="entry name" value="ATPase_P-typ_TM_dom_sf"/>
</dbReference>
<dbReference type="EMBL" id="WVIE01000030">
    <property type="protein sequence ID" value="NDJ19417.1"/>
    <property type="molecule type" value="Genomic_DNA"/>
</dbReference>
<feature type="transmembrane region" description="Helical" evidence="11">
    <location>
        <begin position="726"/>
        <end position="748"/>
    </location>
</feature>
<dbReference type="Gene3D" id="3.40.50.1000">
    <property type="entry name" value="HAD superfamily/HAD-like"/>
    <property type="match status" value="1"/>
</dbReference>
<accession>A0A8J7Z3Q4</accession>
<evidence type="ECO:0000256" key="2">
    <source>
        <dbReference type="ARBA" id="ARBA00005675"/>
    </source>
</evidence>
<dbReference type="GO" id="GO:0005886">
    <property type="term" value="C:plasma membrane"/>
    <property type="evidence" value="ECO:0007669"/>
    <property type="project" value="UniProtKB-SubCell"/>
</dbReference>
<dbReference type="GO" id="GO:0046872">
    <property type="term" value="F:metal ion binding"/>
    <property type="evidence" value="ECO:0007669"/>
    <property type="project" value="UniProtKB-KW"/>
</dbReference>
<sequence>MTTTAKPQSSAQEFHQLSADAAAHQFGSDLTAGLTAALVDQQRGHYGLNELTVKPGKPAWLRFLLQFNQALLYILIVAGAIKAFLGAWTNAAVIWGVTIINAVIGFVQESKAEGAIAALAKAVTTEATVIRDGQKQRISSEEIVPGDLVLLTSGDKVPADLRLVSARNLQIDESALTGESVPVEKLTAPLQPDTPLAERLNMAYAGSFVTFGQGSGIVVATANATEVGRISQSLGQSTNLSTPLTRKFAQFSHKLLYIILALATLTMAVGIAQGQPLAGMFEAAVALAVSAIPEGLPAVVTVTLAIGVNRMARRHAIVRKLPAVETLGGATVICSDKTGTLTENQMTVQAIYAGQRRYRVSGTGYSPDGAIYETRTWDSLHDVESDVESDAESVQESVIDAAPMLRECLIAGLMCNDSHLEVSEDSQGQGQDRWVVIGDPTEGALIAAASKANLHADAIAPSLPRLDSIPFESQFQYMATLHEPQDAPRGETVIYVKGSVEAVLGRCQPTLEGRALDRHEIEQNVETMAKQGLRVLAFAKKPMPADHDSLDHHDLETGLMFLGMQGMIDPPRAEAIAAVRSCQSAGIQVKMITGDHITTATAIAERIGLQKAGQVRAFDGQQLTRMDDAELSQAVEDGVVFARVAPEQKFRLVEALQRRGEIVAMTGDGVNDAPALRQADIGIAMGGAGTDVAREASDMLLTDDNFASIEAAVEEGRTVYQNLRKAIAFILPVNGGESMTILLSALFARDLPILSLQVLWLNMVNSVAMTVPLAFEPKSEGVMENLPRNPREPLLSKSLLQRIVLISVFNWVLIFGMFEWIRQTTGNIALARTMAIQALVGGRVVYLLSISHLGRALMSKLRGQAIPIGDTKAIVIGIVSTVVLQIMFSQWSAMNTLFGTAPLSLNQWLICLLPALPMVPVALFANRLDRPD</sequence>
<keyword evidence="7" id="KW-0067">ATP-binding</keyword>
<dbReference type="SUPFAM" id="SSF81660">
    <property type="entry name" value="Metal cation-transporting ATPase, ATP-binding domain N"/>
    <property type="match status" value="1"/>
</dbReference>
<protein>
    <submittedName>
        <fullName evidence="13">HAD-IC family P-type ATPase</fullName>
    </submittedName>
</protein>
<evidence type="ECO:0000313" key="14">
    <source>
        <dbReference type="Proteomes" id="UP000646053"/>
    </source>
</evidence>
<comment type="caution">
    <text evidence="13">The sequence shown here is derived from an EMBL/GenBank/DDBJ whole genome shotgun (WGS) entry which is preliminary data.</text>
</comment>
<evidence type="ECO:0000256" key="6">
    <source>
        <dbReference type="ARBA" id="ARBA00022741"/>
    </source>
</evidence>
<dbReference type="FunFam" id="3.40.50.1000:FF:000028">
    <property type="entry name" value="Calcium-transporting P-type ATPase, putative"/>
    <property type="match status" value="1"/>
</dbReference>
<feature type="domain" description="Cation-transporting P-type ATPase N-terminal" evidence="12">
    <location>
        <begin position="13"/>
        <end position="87"/>
    </location>
</feature>
<dbReference type="InterPro" id="IPR023214">
    <property type="entry name" value="HAD_sf"/>
</dbReference>
<evidence type="ECO:0000256" key="4">
    <source>
        <dbReference type="ARBA" id="ARBA00022692"/>
    </source>
</evidence>
<dbReference type="InterPro" id="IPR036412">
    <property type="entry name" value="HAD-like_sf"/>
</dbReference>
<feature type="transmembrane region" description="Helical" evidence="11">
    <location>
        <begin position="873"/>
        <end position="893"/>
    </location>
</feature>
<dbReference type="GO" id="GO:0016887">
    <property type="term" value="F:ATP hydrolysis activity"/>
    <property type="evidence" value="ECO:0007669"/>
    <property type="project" value="InterPro"/>
</dbReference>